<dbReference type="RefSeq" id="WP_186888223.1">
    <property type="nucleotide sequence ID" value="NZ_JACONZ010000003.1"/>
</dbReference>
<dbReference type="InterPro" id="IPR013022">
    <property type="entry name" value="Xyl_isomerase-like_TIM-brl"/>
</dbReference>
<keyword evidence="1 3" id="KW-0413">Isomerase</keyword>
<evidence type="ECO:0000313" key="4">
    <source>
        <dbReference type="Proteomes" id="UP000659630"/>
    </source>
</evidence>
<dbReference type="EMBL" id="JACONZ010000003">
    <property type="protein sequence ID" value="MBC5581866.1"/>
    <property type="molecule type" value="Genomic_DNA"/>
</dbReference>
<dbReference type="AlphaFoldDB" id="A0A923I7T1"/>
<keyword evidence="4" id="KW-1185">Reference proteome</keyword>
<accession>A0A923I7T1</accession>
<dbReference type="Gene3D" id="3.20.20.150">
    <property type="entry name" value="Divalent-metal-dependent TIM barrel enzymes"/>
    <property type="match status" value="1"/>
</dbReference>
<dbReference type="InterPro" id="IPR050417">
    <property type="entry name" value="Sugar_Epim/Isomerase"/>
</dbReference>
<proteinExistence type="predicted"/>
<dbReference type="Proteomes" id="UP000659630">
    <property type="component" value="Unassembled WGS sequence"/>
</dbReference>
<evidence type="ECO:0000259" key="2">
    <source>
        <dbReference type="Pfam" id="PF01261"/>
    </source>
</evidence>
<feature type="domain" description="Xylose isomerase-like TIM barrel" evidence="2">
    <location>
        <begin position="22"/>
        <end position="264"/>
    </location>
</feature>
<dbReference type="SUPFAM" id="SSF51658">
    <property type="entry name" value="Xylose isomerase-like"/>
    <property type="match status" value="1"/>
</dbReference>
<organism evidence="3 4">
    <name type="scientific">Anaerofilum hominis</name>
    <dbReference type="NCBI Taxonomy" id="2763016"/>
    <lineage>
        <taxon>Bacteria</taxon>
        <taxon>Bacillati</taxon>
        <taxon>Bacillota</taxon>
        <taxon>Clostridia</taxon>
        <taxon>Eubacteriales</taxon>
        <taxon>Oscillospiraceae</taxon>
        <taxon>Anaerofilum</taxon>
    </lineage>
</organism>
<evidence type="ECO:0000313" key="3">
    <source>
        <dbReference type="EMBL" id="MBC5581866.1"/>
    </source>
</evidence>
<sequence>MKYGCCLNMVAGGPDGTGMEHIAALAAAGYDYVELPLAEIMALDETQFTALYQALQNANIPCEACNNFFPKTLRLTGTQADSIEQTMEYVERALARAATLGARKVVFGSGGAKNVPAGFPIEEGWRQVTELTRRIGPVARQNGILIVIEPLRKAECNLINSFAEGCRLADDVDDSNVKVLVDYYHLTEEKESVKHVEQLGPHYLGHIHFANPKGRVYPSAQDGWDYSDFVKAIKAAGYSDTLSCEAYTSEYPRAAREALEFFKANFD</sequence>
<dbReference type="PANTHER" id="PTHR43489">
    <property type="entry name" value="ISOMERASE"/>
    <property type="match status" value="1"/>
</dbReference>
<dbReference type="GO" id="GO:0016853">
    <property type="term" value="F:isomerase activity"/>
    <property type="evidence" value="ECO:0007669"/>
    <property type="project" value="UniProtKB-KW"/>
</dbReference>
<protein>
    <submittedName>
        <fullName evidence="3">Sugar phosphate isomerase/epimerase</fullName>
    </submittedName>
</protein>
<dbReference type="InterPro" id="IPR036237">
    <property type="entry name" value="Xyl_isomerase-like_sf"/>
</dbReference>
<gene>
    <name evidence="3" type="ORF">H8S23_10130</name>
</gene>
<comment type="caution">
    <text evidence="3">The sequence shown here is derived from an EMBL/GenBank/DDBJ whole genome shotgun (WGS) entry which is preliminary data.</text>
</comment>
<dbReference type="Pfam" id="PF01261">
    <property type="entry name" value="AP_endonuc_2"/>
    <property type="match status" value="1"/>
</dbReference>
<name>A0A923I7T1_9FIRM</name>
<evidence type="ECO:0000256" key="1">
    <source>
        <dbReference type="ARBA" id="ARBA00023235"/>
    </source>
</evidence>
<dbReference type="PANTHER" id="PTHR43489:SF7">
    <property type="entry name" value="3-DEHYDRO-D-GULOSIDE 4-EPIMERASE-RELATED"/>
    <property type="match status" value="1"/>
</dbReference>
<reference evidence="3" key="1">
    <citation type="submission" date="2020-08" db="EMBL/GenBank/DDBJ databases">
        <title>Genome public.</title>
        <authorList>
            <person name="Liu C."/>
            <person name="Sun Q."/>
        </authorList>
    </citation>
    <scope>NUCLEOTIDE SEQUENCE</scope>
    <source>
        <strain evidence="3">BX8</strain>
    </source>
</reference>